<reference evidence="1" key="2">
    <citation type="journal article" date="2021" name="PeerJ">
        <title>Extensive microbial diversity within the chicken gut microbiome revealed by metagenomics and culture.</title>
        <authorList>
            <person name="Gilroy R."/>
            <person name="Ravi A."/>
            <person name="Getino M."/>
            <person name="Pursley I."/>
            <person name="Horton D.L."/>
            <person name="Alikhan N.F."/>
            <person name="Baker D."/>
            <person name="Gharbi K."/>
            <person name="Hall N."/>
            <person name="Watson M."/>
            <person name="Adriaenssens E.M."/>
            <person name="Foster-Nyarko E."/>
            <person name="Jarju S."/>
            <person name="Secka A."/>
            <person name="Antonio M."/>
            <person name="Oren A."/>
            <person name="Chaudhuri R.R."/>
            <person name="La Ragione R."/>
            <person name="Hildebrand F."/>
            <person name="Pallen M.J."/>
        </authorList>
    </citation>
    <scope>NUCLEOTIDE SEQUENCE</scope>
    <source>
        <strain evidence="1">17073</strain>
    </source>
</reference>
<dbReference type="EMBL" id="DVMS01000075">
    <property type="protein sequence ID" value="HIU38561.1"/>
    <property type="molecule type" value="Genomic_DNA"/>
</dbReference>
<reference evidence="1" key="1">
    <citation type="submission" date="2020-10" db="EMBL/GenBank/DDBJ databases">
        <authorList>
            <person name="Gilroy R."/>
        </authorList>
    </citation>
    <scope>NUCLEOTIDE SEQUENCE</scope>
    <source>
        <strain evidence="1">17073</strain>
    </source>
</reference>
<name>A0A9D1LH54_9BACT</name>
<comment type="caution">
    <text evidence="1">The sequence shown here is derived from an EMBL/GenBank/DDBJ whole genome shotgun (WGS) entry which is preliminary data.</text>
</comment>
<feature type="non-terminal residue" evidence="1">
    <location>
        <position position="1"/>
    </location>
</feature>
<protein>
    <submittedName>
        <fullName evidence="1">TolC family protein</fullName>
    </submittedName>
</protein>
<evidence type="ECO:0000313" key="2">
    <source>
        <dbReference type="Proteomes" id="UP000824076"/>
    </source>
</evidence>
<dbReference type="Gene3D" id="1.20.1600.10">
    <property type="entry name" value="Outer membrane efflux proteins (OEP)"/>
    <property type="match status" value="1"/>
</dbReference>
<proteinExistence type="predicted"/>
<dbReference type="Proteomes" id="UP000824076">
    <property type="component" value="Unassembled WGS sequence"/>
</dbReference>
<gene>
    <name evidence="1" type="ORF">IAD18_02705</name>
</gene>
<dbReference type="SUPFAM" id="SSF56954">
    <property type="entry name" value="Outer membrane efflux proteins (OEP)"/>
    <property type="match status" value="1"/>
</dbReference>
<dbReference type="AlphaFoldDB" id="A0A9D1LH54"/>
<evidence type="ECO:0000313" key="1">
    <source>
        <dbReference type="EMBL" id="HIU38561.1"/>
    </source>
</evidence>
<organism evidence="1 2">
    <name type="scientific">Candidatus Limisoma intestinavium</name>
    <dbReference type="NCBI Taxonomy" id="2840856"/>
    <lineage>
        <taxon>Bacteria</taxon>
        <taxon>Pseudomonadati</taxon>
        <taxon>Bacteroidota</taxon>
        <taxon>Bacteroidia</taxon>
        <taxon>Bacteroidales</taxon>
        <taxon>Candidatus Limisoma</taxon>
    </lineage>
</organism>
<accession>A0A9D1LH54</accession>
<sequence length="82" mass="9614">IKTSQKRNEIERNRDLTTDDDEIIAYRTKIREAAESKLENGIIDTTDLLQKITDENTARITRSIHKIELLKSQYELKNILNN</sequence>